<comment type="caution">
    <text evidence="1">The sequence shown here is derived from an EMBL/GenBank/DDBJ whole genome shotgun (WGS) entry which is preliminary data.</text>
</comment>
<sequence>MLKATLRESRGGHAKSHKAEQIAVIYGRLSLSLAVLRRILFLIMEKHSVRLWECPLLYPFRFAALRLLTTLVSYYQQGNVNKTTTRYKVT</sequence>
<name>A0A8J6HV20_TENMO</name>
<organism evidence="1 2">
    <name type="scientific">Tenebrio molitor</name>
    <name type="common">Yellow mealworm beetle</name>
    <dbReference type="NCBI Taxonomy" id="7067"/>
    <lineage>
        <taxon>Eukaryota</taxon>
        <taxon>Metazoa</taxon>
        <taxon>Ecdysozoa</taxon>
        <taxon>Arthropoda</taxon>
        <taxon>Hexapoda</taxon>
        <taxon>Insecta</taxon>
        <taxon>Pterygota</taxon>
        <taxon>Neoptera</taxon>
        <taxon>Endopterygota</taxon>
        <taxon>Coleoptera</taxon>
        <taxon>Polyphaga</taxon>
        <taxon>Cucujiformia</taxon>
        <taxon>Tenebrionidae</taxon>
        <taxon>Tenebrio</taxon>
    </lineage>
</organism>
<evidence type="ECO:0000313" key="1">
    <source>
        <dbReference type="EMBL" id="KAH0821369.1"/>
    </source>
</evidence>
<gene>
    <name evidence="1" type="ORF">GEV33_001422</name>
</gene>
<proteinExistence type="predicted"/>
<protein>
    <submittedName>
        <fullName evidence="1">Uncharacterized protein</fullName>
    </submittedName>
</protein>
<keyword evidence="2" id="KW-1185">Reference proteome</keyword>
<dbReference type="EMBL" id="JABDTM020008227">
    <property type="protein sequence ID" value="KAH0821369.1"/>
    <property type="molecule type" value="Genomic_DNA"/>
</dbReference>
<reference evidence="1" key="2">
    <citation type="submission" date="2021-08" db="EMBL/GenBank/DDBJ databases">
        <authorList>
            <person name="Eriksson T."/>
        </authorList>
    </citation>
    <scope>NUCLEOTIDE SEQUENCE</scope>
    <source>
        <strain evidence="1">Stoneville</strain>
        <tissue evidence="1">Whole head</tissue>
    </source>
</reference>
<reference evidence="1" key="1">
    <citation type="journal article" date="2020" name="J Insects Food Feed">
        <title>The yellow mealworm (Tenebrio molitor) genome: a resource for the emerging insects as food and feed industry.</title>
        <authorList>
            <person name="Eriksson T."/>
            <person name="Andere A."/>
            <person name="Kelstrup H."/>
            <person name="Emery V."/>
            <person name="Picard C."/>
        </authorList>
    </citation>
    <scope>NUCLEOTIDE SEQUENCE</scope>
    <source>
        <strain evidence="1">Stoneville</strain>
        <tissue evidence="1">Whole head</tissue>
    </source>
</reference>
<accession>A0A8J6HV20</accession>
<dbReference type="AlphaFoldDB" id="A0A8J6HV20"/>
<dbReference type="Proteomes" id="UP000719412">
    <property type="component" value="Unassembled WGS sequence"/>
</dbReference>
<evidence type="ECO:0000313" key="2">
    <source>
        <dbReference type="Proteomes" id="UP000719412"/>
    </source>
</evidence>